<feature type="domain" description="S1 motif" evidence="4">
    <location>
        <begin position="18"/>
        <end position="85"/>
    </location>
</feature>
<comment type="similarity">
    <text evidence="1">Belongs to the bacterial ribosomal protein bS1 family.</text>
</comment>
<dbReference type="GO" id="GO:1990904">
    <property type="term" value="C:ribonucleoprotein complex"/>
    <property type="evidence" value="ECO:0007669"/>
    <property type="project" value="UniProtKB-KW"/>
</dbReference>
<evidence type="ECO:0000313" key="6">
    <source>
        <dbReference type="Proteomes" id="UP000179102"/>
    </source>
</evidence>
<dbReference type="PROSITE" id="PS50126">
    <property type="entry name" value="S1"/>
    <property type="match status" value="4"/>
</dbReference>
<name>A0A1F5G4S6_9BACT</name>
<dbReference type="GO" id="GO:0005840">
    <property type="term" value="C:ribosome"/>
    <property type="evidence" value="ECO:0007669"/>
    <property type="project" value="UniProtKB-KW"/>
</dbReference>
<dbReference type="STRING" id="1797711.A2870_04275"/>
<dbReference type="GO" id="GO:0003729">
    <property type="term" value="F:mRNA binding"/>
    <property type="evidence" value="ECO:0007669"/>
    <property type="project" value="TreeGrafter"/>
</dbReference>
<accession>A0A1F5G4S6</accession>
<comment type="caution">
    <text evidence="5">The sequence shown here is derived from an EMBL/GenBank/DDBJ whole genome shotgun (WGS) entry which is preliminary data.</text>
</comment>
<organism evidence="5 6">
    <name type="scientific">Candidatus Curtissbacteria bacterium RIFCSPHIGHO2_01_FULL_41_11</name>
    <dbReference type="NCBI Taxonomy" id="1797711"/>
    <lineage>
        <taxon>Bacteria</taxon>
        <taxon>Candidatus Curtissiibacteriota</taxon>
    </lineage>
</organism>
<dbReference type="SMART" id="SM00316">
    <property type="entry name" value="S1"/>
    <property type="match status" value="4"/>
</dbReference>
<dbReference type="GO" id="GO:0003735">
    <property type="term" value="F:structural constituent of ribosome"/>
    <property type="evidence" value="ECO:0007669"/>
    <property type="project" value="TreeGrafter"/>
</dbReference>
<dbReference type="PRINTS" id="PR00681">
    <property type="entry name" value="RIBOSOMALS1"/>
</dbReference>
<dbReference type="Gene3D" id="2.40.50.140">
    <property type="entry name" value="Nucleic acid-binding proteins"/>
    <property type="match status" value="4"/>
</dbReference>
<dbReference type="InterPro" id="IPR012340">
    <property type="entry name" value="NA-bd_OB-fold"/>
</dbReference>
<evidence type="ECO:0000256" key="2">
    <source>
        <dbReference type="ARBA" id="ARBA00022980"/>
    </source>
</evidence>
<keyword evidence="3" id="KW-0687">Ribonucleoprotein</keyword>
<evidence type="ECO:0000313" key="5">
    <source>
        <dbReference type="EMBL" id="OGD86814.1"/>
    </source>
</evidence>
<sequence length="363" mass="39777">MADLLASTNYKILTLKRGQEIEGKVVSATPTEILIDVGGKSEGIITGRELSASRDIASKLSVGDTINVNVVYPENDAGQVVLSLRKLSGEKRWEDLVEKQKNSEEVEVVAIEANRGGVICEWSGLRGFLPASQLAKAPSKLDDLVGKNLSVRVIEVDRVTNRLIFSQKMPGKKDLGDLIKLLAKVKIGDKFSGMVTAVLPFGIFVEISPKELKVEKKDDLPEPGKSKLEGLVHISEISWEKVDDPLKIFKVGDIVDVMVIAKDTTTGRLNLSMKQLEEDPFIEASKNYSKDQKVEGKISKVTPYGLFVVLDGGIEGLIHISKIPPNVSYNVGSEIECEIESIDTANRKISLVPIVTEKPVLYR</sequence>
<dbReference type="InterPro" id="IPR003029">
    <property type="entry name" value="S1_domain"/>
</dbReference>
<keyword evidence="2" id="KW-0689">Ribosomal protein</keyword>
<proteinExistence type="inferred from homology"/>
<feature type="domain" description="S1 motif" evidence="4">
    <location>
        <begin position="291"/>
        <end position="354"/>
    </location>
</feature>
<dbReference type="PANTHER" id="PTHR10724:SF7">
    <property type="entry name" value="SMALL RIBOSOMAL SUBUNIT PROTEIN BS1C"/>
    <property type="match status" value="1"/>
</dbReference>
<dbReference type="Proteomes" id="UP000179102">
    <property type="component" value="Unassembled WGS sequence"/>
</dbReference>
<dbReference type="EMBL" id="MFAZ01000030">
    <property type="protein sequence ID" value="OGD86814.1"/>
    <property type="molecule type" value="Genomic_DNA"/>
</dbReference>
<dbReference type="InterPro" id="IPR050437">
    <property type="entry name" value="Ribos_protein_bS1-like"/>
</dbReference>
<dbReference type="InterPro" id="IPR035104">
    <property type="entry name" value="Ribosomal_protein_S1-like"/>
</dbReference>
<gene>
    <name evidence="5" type="ORF">A2870_04275</name>
</gene>
<dbReference type="AlphaFoldDB" id="A0A1F5G4S6"/>
<protein>
    <recommendedName>
        <fullName evidence="4">S1 motif domain-containing protein</fullName>
    </recommendedName>
</protein>
<dbReference type="CDD" id="cd04465">
    <property type="entry name" value="S1_RPS1_repeat_ec2_hs2"/>
    <property type="match status" value="1"/>
</dbReference>
<evidence type="ECO:0000256" key="3">
    <source>
        <dbReference type="ARBA" id="ARBA00023274"/>
    </source>
</evidence>
<evidence type="ECO:0000259" key="4">
    <source>
        <dbReference type="PROSITE" id="PS50126"/>
    </source>
</evidence>
<feature type="domain" description="S1 motif" evidence="4">
    <location>
        <begin position="103"/>
        <end position="168"/>
    </location>
</feature>
<feature type="domain" description="S1 motif" evidence="4">
    <location>
        <begin position="188"/>
        <end position="274"/>
    </location>
</feature>
<dbReference type="GO" id="GO:0006412">
    <property type="term" value="P:translation"/>
    <property type="evidence" value="ECO:0007669"/>
    <property type="project" value="TreeGrafter"/>
</dbReference>
<reference evidence="5 6" key="1">
    <citation type="journal article" date="2016" name="Nat. Commun.">
        <title>Thousands of microbial genomes shed light on interconnected biogeochemical processes in an aquifer system.</title>
        <authorList>
            <person name="Anantharaman K."/>
            <person name="Brown C.T."/>
            <person name="Hug L.A."/>
            <person name="Sharon I."/>
            <person name="Castelle C.J."/>
            <person name="Probst A.J."/>
            <person name="Thomas B.C."/>
            <person name="Singh A."/>
            <person name="Wilkins M.J."/>
            <person name="Karaoz U."/>
            <person name="Brodie E.L."/>
            <person name="Williams K.H."/>
            <person name="Hubbard S.S."/>
            <person name="Banfield J.F."/>
        </authorList>
    </citation>
    <scope>NUCLEOTIDE SEQUENCE [LARGE SCALE GENOMIC DNA]</scope>
</reference>
<evidence type="ECO:0000256" key="1">
    <source>
        <dbReference type="ARBA" id="ARBA00006767"/>
    </source>
</evidence>
<dbReference type="PANTHER" id="PTHR10724">
    <property type="entry name" value="30S RIBOSOMAL PROTEIN S1"/>
    <property type="match status" value="1"/>
</dbReference>
<dbReference type="SUPFAM" id="SSF50249">
    <property type="entry name" value="Nucleic acid-binding proteins"/>
    <property type="match status" value="4"/>
</dbReference>
<dbReference type="Pfam" id="PF00575">
    <property type="entry name" value="S1"/>
    <property type="match status" value="4"/>
</dbReference>